<evidence type="ECO:0000313" key="4">
    <source>
        <dbReference type="Proteomes" id="UP001596470"/>
    </source>
</evidence>
<evidence type="ECO:0000256" key="1">
    <source>
        <dbReference type="SAM" id="MobiDB-lite"/>
    </source>
</evidence>
<feature type="compositionally biased region" description="Basic residues" evidence="1">
    <location>
        <begin position="194"/>
        <end position="205"/>
    </location>
</feature>
<dbReference type="RefSeq" id="WP_382345257.1">
    <property type="nucleotide sequence ID" value="NZ_JBHMBP010000001.1"/>
</dbReference>
<gene>
    <name evidence="3" type="ORF">ACFQS3_19550</name>
</gene>
<protein>
    <submittedName>
        <fullName evidence="3">Uncharacterized protein</fullName>
    </submittedName>
</protein>
<feature type="transmembrane region" description="Helical" evidence="2">
    <location>
        <begin position="165"/>
        <end position="187"/>
    </location>
</feature>
<keyword evidence="2" id="KW-0812">Transmembrane</keyword>
<reference evidence="4" key="1">
    <citation type="journal article" date="2019" name="Int. J. Syst. Evol. Microbiol.">
        <title>The Global Catalogue of Microorganisms (GCM) 10K type strain sequencing project: providing services to taxonomists for standard genome sequencing and annotation.</title>
        <authorList>
            <consortium name="The Broad Institute Genomics Platform"/>
            <consortium name="The Broad Institute Genome Sequencing Center for Infectious Disease"/>
            <person name="Wu L."/>
            <person name="Ma J."/>
        </authorList>
    </citation>
    <scope>NUCLEOTIDE SEQUENCE [LARGE SCALE GENOMIC DNA]</scope>
    <source>
        <strain evidence="4">KACC 12634</strain>
    </source>
</reference>
<proteinExistence type="predicted"/>
<keyword evidence="4" id="KW-1185">Reference proteome</keyword>
<feature type="transmembrane region" description="Helical" evidence="2">
    <location>
        <begin position="61"/>
        <end position="94"/>
    </location>
</feature>
<organism evidence="3 4">
    <name type="scientific">Glycomyces mayteni</name>
    <dbReference type="NCBI Taxonomy" id="543887"/>
    <lineage>
        <taxon>Bacteria</taxon>
        <taxon>Bacillati</taxon>
        <taxon>Actinomycetota</taxon>
        <taxon>Actinomycetes</taxon>
        <taxon>Glycomycetales</taxon>
        <taxon>Glycomycetaceae</taxon>
        <taxon>Glycomyces</taxon>
    </lineage>
</organism>
<feature type="transmembrane region" description="Helical" evidence="2">
    <location>
        <begin position="106"/>
        <end position="129"/>
    </location>
</feature>
<feature type="region of interest" description="Disordered" evidence="1">
    <location>
        <begin position="191"/>
        <end position="212"/>
    </location>
</feature>
<comment type="caution">
    <text evidence="3">The sequence shown here is derived from an EMBL/GenBank/DDBJ whole genome shotgun (WGS) entry which is preliminary data.</text>
</comment>
<dbReference type="EMBL" id="JBHSYS010000004">
    <property type="protein sequence ID" value="MFC6959394.1"/>
    <property type="molecule type" value="Genomic_DNA"/>
</dbReference>
<sequence>MELPGPLAKWARKVDRAEHEWGRREVDSWARTAEFARPFSWGEAEAAVLSRKYGRLPGSTVARMLGIVGWTAVLVIAIPLAGAPLIGLALVAVGCNVSGADAAQSWFSLANFAFVVGNLSAFSMLTIWWETRRRSTLVLIVNAINVIGSAGAFTLLAVSSASAESWLPVLILASGLISAVTLVLGLVSKPEGRSRRHSRKPPRRGPRGDKRARALRARQRLLEVVVHRGLVKLDEADLIRVGEFPLGYWSELDGLDEREWRRVLERRHTGWRDFGPQT</sequence>
<accession>A0ABW2DB01</accession>
<dbReference type="Proteomes" id="UP001596470">
    <property type="component" value="Unassembled WGS sequence"/>
</dbReference>
<keyword evidence="2" id="KW-1133">Transmembrane helix</keyword>
<name>A0ABW2DB01_9ACTN</name>
<evidence type="ECO:0000313" key="3">
    <source>
        <dbReference type="EMBL" id="MFC6959394.1"/>
    </source>
</evidence>
<keyword evidence="2" id="KW-0472">Membrane</keyword>
<feature type="transmembrane region" description="Helical" evidence="2">
    <location>
        <begin position="136"/>
        <end position="159"/>
    </location>
</feature>
<evidence type="ECO:0000256" key="2">
    <source>
        <dbReference type="SAM" id="Phobius"/>
    </source>
</evidence>